<sequence>MVPKKNISGEAKNPEVVFIASVYLVREHHELSSDELARLQAGTLRSYPWDFGGEL</sequence>
<organism evidence="1">
    <name type="scientific">marine sediment metagenome</name>
    <dbReference type="NCBI Taxonomy" id="412755"/>
    <lineage>
        <taxon>unclassified sequences</taxon>
        <taxon>metagenomes</taxon>
        <taxon>ecological metagenomes</taxon>
    </lineage>
</organism>
<dbReference type="EMBL" id="BARW01007986">
    <property type="protein sequence ID" value="GAI78899.1"/>
    <property type="molecule type" value="Genomic_DNA"/>
</dbReference>
<comment type="caution">
    <text evidence="1">The sequence shown here is derived from an EMBL/GenBank/DDBJ whole genome shotgun (WGS) entry which is preliminary data.</text>
</comment>
<reference evidence="1" key="1">
    <citation type="journal article" date="2014" name="Front. Microbiol.">
        <title>High frequency of phylogenetically diverse reductive dehalogenase-homologous genes in deep subseafloor sedimentary metagenomes.</title>
        <authorList>
            <person name="Kawai M."/>
            <person name="Futagami T."/>
            <person name="Toyoda A."/>
            <person name="Takaki Y."/>
            <person name="Nishi S."/>
            <person name="Hori S."/>
            <person name="Arai W."/>
            <person name="Tsubouchi T."/>
            <person name="Morono Y."/>
            <person name="Uchiyama I."/>
            <person name="Ito T."/>
            <person name="Fujiyama A."/>
            <person name="Inagaki F."/>
            <person name="Takami H."/>
        </authorList>
    </citation>
    <scope>NUCLEOTIDE SEQUENCE</scope>
    <source>
        <strain evidence="1">Expedition CK06-06</strain>
    </source>
</reference>
<protein>
    <submittedName>
        <fullName evidence="1">Uncharacterized protein</fullName>
    </submittedName>
</protein>
<accession>X1TFT6</accession>
<dbReference type="AlphaFoldDB" id="X1TFT6"/>
<name>X1TFT6_9ZZZZ</name>
<proteinExistence type="predicted"/>
<evidence type="ECO:0000313" key="1">
    <source>
        <dbReference type="EMBL" id="GAI78899.1"/>
    </source>
</evidence>
<gene>
    <name evidence="1" type="ORF">S12H4_16505</name>
</gene>